<name>A0AAV3U3Y0_9ALTE</name>
<keyword evidence="4" id="KW-1185">Reference proteome</keyword>
<evidence type="ECO:0000313" key="3">
    <source>
        <dbReference type="EMBL" id="GAA4944987.1"/>
    </source>
</evidence>
<dbReference type="GO" id="GO:0008168">
    <property type="term" value="F:methyltransferase activity"/>
    <property type="evidence" value="ECO:0007669"/>
    <property type="project" value="UniProtKB-KW"/>
</dbReference>
<comment type="caution">
    <text evidence="3">The sequence shown here is derived from an EMBL/GenBank/DDBJ whole genome shotgun (WGS) entry which is preliminary data.</text>
</comment>
<feature type="chain" id="PRO_5043629528" evidence="2">
    <location>
        <begin position="28"/>
        <end position="256"/>
    </location>
</feature>
<dbReference type="EMBL" id="BAABLX010000024">
    <property type="protein sequence ID" value="GAA4944987.1"/>
    <property type="molecule type" value="Genomic_DNA"/>
</dbReference>
<protein>
    <submittedName>
        <fullName evidence="3">Class I SAM-dependent methyltransferase</fullName>
    </submittedName>
</protein>
<dbReference type="Gene3D" id="3.40.50.150">
    <property type="entry name" value="Vaccinia Virus protein VP39"/>
    <property type="match status" value="1"/>
</dbReference>
<gene>
    <name evidence="3" type="ORF">GCM10025791_25150</name>
</gene>
<proteinExistence type="predicted"/>
<feature type="region of interest" description="Disordered" evidence="1">
    <location>
        <begin position="234"/>
        <end position="256"/>
    </location>
</feature>
<feature type="signal peptide" evidence="2">
    <location>
        <begin position="1"/>
        <end position="27"/>
    </location>
</feature>
<dbReference type="RefSeq" id="WP_345422526.1">
    <property type="nucleotide sequence ID" value="NZ_AP031496.1"/>
</dbReference>
<evidence type="ECO:0000313" key="4">
    <source>
        <dbReference type="Proteomes" id="UP001409585"/>
    </source>
</evidence>
<dbReference type="PIRSF" id="PIRSF031679">
    <property type="entry name" value="Mtase_Alr7345_prd"/>
    <property type="match status" value="1"/>
</dbReference>
<organism evidence="3 4">
    <name type="scientific">Halioxenophilus aromaticivorans</name>
    <dbReference type="NCBI Taxonomy" id="1306992"/>
    <lineage>
        <taxon>Bacteria</taxon>
        <taxon>Pseudomonadati</taxon>
        <taxon>Pseudomonadota</taxon>
        <taxon>Gammaproteobacteria</taxon>
        <taxon>Alteromonadales</taxon>
        <taxon>Alteromonadaceae</taxon>
        <taxon>Halioxenophilus</taxon>
    </lineage>
</organism>
<accession>A0AAV3U3Y0</accession>
<dbReference type="SUPFAM" id="SSF53335">
    <property type="entry name" value="S-adenosyl-L-methionine-dependent methyltransferases"/>
    <property type="match status" value="1"/>
</dbReference>
<dbReference type="InterPro" id="IPR029063">
    <property type="entry name" value="SAM-dependent_MTases_sf"/>
</dbReference>
<evidence type="ECO:0000256" key="2">
    <source>
        <dbReference type="SAM" id="SignalP"/>
    </source>
</evidence>
<sequence>MRATKKLAYSLAAAVAVSALAGAPAFAGEQADKAISKALKHKVRTSEEKARDNERKPLETLQFYGLEPDMTVIELLPGGGWYTKVLGNTLKKKGKLYVAVGASRVAENLSEWKLEDVEVLAANANMVGTDVKGIFDIENLEFDVDDVDMVLTFRNAHNLTPEARADLNAKVFAALKPGGVYGIIDHTRRHNEPYSRPVWRRLDPVLVIKEALDAGFEFEGFSDLHYQAADGLTTDTRDEGMTGPSDRFTLKFRKPQ</sequence>
<evidence type="ECO:0000256" key="1">
    <source>
        <dbReference type="SAM" id="MobiDB-lite"/>
    </source>
</evidence>
<reference evidence="4" key="1">
    <citation type="journal article" date="2019" name="Int. J. Syst. Evol. Microbiol.">
        <title>The Global Catalogue of Microorganisms (GCM) 10K type strain sequencing project: providing services to taxonomists for standard genome sequencing and annotation.</title>
        <authorList>
            <consortium name="The Broad Institute Genomics Platform"/>
            <consortium name="The Broad Institute Genome Sequencing Center for Infectious Disease"/>
            <person name="Wu L."/>
            <person name="Ma J."/>
        </authorList>
    </citation>
    <scope>NUCLEOTIDE SEQUENCE [LARGE SCALE GENOMIC DNA]</scope>
    <source>
        <strain evidence="4">JCM 19134</strain>
    </source>
</reference>
<keyword evidence="3" id="KW-0489">Methyltransferase</keyword>
<dbReference type="AlphaFoldDB" id="A0AAV3U3Y0"/>
<dbReference type="InterPro" id="IPR016980">
    <property type="entry name" value="S-AdoMet-dep_MeTrfase_Alr7345"/>
</dbReference>
<keyword evidence="2" id="KW-0732">Signal</keyword>
<dbReference type="GO" id="GO:0032259">
    <property type="term" value="P:methylation"/>
    <property type="evidence" value="ECO:0007669"/>
    <property type="project" value="UniProtKB-KW"/>
</dbReference>
<dbReference type="Proteomes" id="UP001409585">
    <property type="component" value="Unassembled WGS sequence"/>
</dbReference>
<keyword evidence="3" id="KW-0808">Transferase</keyword>